<dbReference type="PANTHER" id="PTHR32089:SF112">
    <property type="entry name" value="LYSOZYME-LIKE PROTEIN-RELATED"/>
    <property type="match status" value="1"/>
</dbReference>
<dbReference type="eggNOG" id="COG0840">
    <property type="taxonomic scope" value="Bacteria"/>
</dbReference>
<evidence type="ECO:0000256" key="2">
    <source>
        <dbReference type="ARBA" id="ARBA00029447"/>
    </source>
</evidence>
<evidence type="ECO:0000256" key="1">
    <source>
        <dbReference type="ARBA" id="ARBA00023224"/>
    </source>
</evidence>
<dbReference type="SMART" id="SM00304">
    <property type="entry name" value="HAMP"/>
    <property type="match status" value="1"/>
</dbReference>
<dbReference type="GO" id="GO:0007165">
    <property type="term" value="P:signal transduction"/>
    <property type="evidence" value="ECO:0007669"/>
    <property type="project" value="UniProtKB-KW"/>
</dbReference>
<evidence type="ECO:0000313" key="7">
    <source>
        <dbReference type="EMBL" id="AFM41405.1"/>
    </source>
</evidence>
<feature type="transmembrane region" description="Helical" evidence="4">
    <location>
        <begin position="31"/>
        <end position="53"/>
    </location>
</feature>
<comment type="similarity">
    <text evidence="2">Belongs to the methyl-accepting chemotaxis (MCP) protein family.</text>
</comment>
<keyword evidence="4" id="KW-0472">Membrane</keyword>
<protein>
    <submittedName>
        <fullName evidence="7">Methyl-accepting chemotaxis protein</fullName>
    </submittedName>
</protein>
<keyword evidence="1 3" id="KW-0807">Transducer</keyword>
<keyword evidence="4" id="KW-1133">Transmembrane helix</keyword>
<dbReference type="Pfam" id="PF00672">
    <property type="entry name" value="HAMP"/>
    <property type="match status" value="1"/>
</dbReference>
<evidence type="ECO:0000256" key="3">
    <source>
        <dbReference type="PROSITE-ProRule" id="PRU00284"/>
    </source>
</evidence>
<reference evidence="7 8" key="1">
    <citation type="journal article" date="2012" name="J. Bacteriol.">
        <title>Complete genome sequences of Desulfosporosinus orientis DSM765T, Desulfosporosinus youngiae DSM17734T, Desulfosporosinus meridiei DSM13257T, and Desulfosporosinus acidiphilus DSM22704T.</title>
        <authorList>
            <person name="Pester M."/>
            <person name="Brambilla E."/>
            <person name="Alazard D."/>
            <person name="Rattei T."/>
            <person name="Weinmaier T."/>
            <person name="Han J."/>
            <person name="Lucas S."/>
            <person name="Lapidus A."/>
            <person name="Cheng J.F."/>
            <person name="Goodwin L."/>
            <person name="Pitluck S."/>
            <person name="Peters L."/>
            <person name="Ovchinnikova G."/>
            <person name="Teshima H."/>
            <person name="Detter J.C."/>
            <person name="Han C.S."/>
            <person name="Tapia R."/>
            <person name="Land M.L."/>
            <person name="Hauser L."/>
            <person name="Kyrpides N.C."/>
            <person name="Ivanova N.N."/>
            <person name="Pagani I."/>
            <person name="Huntmann M."/>
            <person name="Wei C.L."/>
            <person name="Davenport K.W."/>
            <person name="Daligault H."/>
            <person name="Chain P.S."/>
            <person name="Chen A."/>
            <person name="Mavromatis K."/>
            <person name="Markowitz V."/>
            <person name="Szeto E."/>
            <person name="Mikhailova N."/>
            <person name="Pati A."/>
            <person name="Wagner M."/>
            <person name="Woyke T."/>
            <person name="Ollivier B."/>
            <person name="Klenk H.P."/>
            <person name="Spring S."/>
            <person name="Loy A."/>
        </authorList>
    </citation>
    <scope>NUCLEOTIDE SEQUENCE [LARGE SCALE GENOMIC DNA]</scope>
    <source>
        <strain evidence="8">DSM 22704 / JCM 16185 / SJ4</strain>
    </source>
</reference>
<proteinExistence type="inferred from homology"/>
<dbReference type="PANTHER" id="PTHR32089">
    <property type="entry name" value="METHYL-ACCEPTING CHEMOTAXIS PROTEIN MCPB"/>
    <property type="match status" value="1"/>
</dbReference>
<evidence type="ECO:0000259" key="5">
    <source>
        <dbReference type="PROSITE" id="PS50111"/>
    </source>
</evidence>
<dbReference type="HOGENOM" id="CLU_000445_107_18_9"/>
<name>I4D6I1_DESAJ</name>
<evidence type="ECO:0000259" key="6">
    <source>
        <dbReference type="PROSITE" id="PS50885"/>
    </source>
</evidence>
<dbReference type="AlphaFoldDB" id="I4D6I1"/>
<feature type="domain" description="HAMP" evidence="6">
    <location>
        <begin position="86"/>
        <end position="139"/>
    </location>
</feature>
<dbReference type="InterPro" id="IPR003660">
    <property type="entry name" value="HAMP_dom"/>
</dbReference>
<dbReference type="GO" id="GO:0016020">
    <property type="term" value="C:membrane"/>
    <property type="evidence" value="ECO:0007669"/>
    <property type="project" value="InterPro"/>
</dbReference>
<evidence type="ECO:0000313" key="8">
    <source>
        <dbReference type="Proteomes" id="UP000002892"/>
    </source>
</evidence>
<dbReference type="InterPro" id="IPR004089">
    <property type="entry name" value="MCPsignal_dom"/>
</dbReference>
<dbReference type="Proteomes" id="UP000002892">
    <property type="component" value="Chromosome"/>
</dbReference>
<evidence type="ECO:0000256" key="4">
    <source>
        <dbReference type="SAM" id="Phobius"/>
    </source>
</evidence>
<accession>I4D6I1</accession>
<dbReference type="Gene3D" id="1.10.287.950">
    <property type="entry name" value="Methyl-accepting chemotaxis protein"/>
    <property type="match status" value="1"/>
</dbReference>
<gene>
    <name evidence="7" type="ordered locus">Desaci_2456</name>
</gene>
<dbReference type="PROSITE" id="PS50111">
    <property type="entry name" value="CHEMOTAXIS_TRANSDUC_2"/>
    <property type="match status" value="1"/>
</dbReference>
<dbReference type="Pfam" id="PF00015">
    <property type="entry name" value="MCPsignal"/>
    <property type="match status" value="1"/>
</dbReference>
<dbReference type="SUPFAM" id="SSF58104">
    <property type="entry name" value="Methyl-accepting chemotaxis protein (MCP) signaling domain"/>
    <property type="match status" value="1"/>
</dbReference>
<dbReference type="KEGG" id="dai:Desaci_2456"/>
<dbReference type="CDD" id="cd06225">
    <property type="entry name" value="HAMP"/>
    <property type="match status" value="1"/>
</dbReference>
<sequence length="447" mass="48641">MSDFLDRLSRFLVLKSRIIRWWFNLSLSHKLTLAFSISAIINLSGGGFAYYLAVKGDNLVAHIGTLLLVTTLASLLIFLYGLYISFLTSTPLQRSVEFAETLAKGDLTPQLYCLTEKDEIGQLCISLNTMLQNFRSLVSGILSGADTFYESAIVLRDRAEATALAAQQVASSIEQIAQSSQNENQTNSIQAIQLAVQAMSEGIGQIDSSVFLANEAASQALLLAKDGDQAIRKTGVQMKHIHQTVEETGTIISELGEKSSSIGEIVETIKSIAGQTNLLALNAAIEAARAGEHGQGFNVVAEEVRKLAEQSKQSSAQIEQIIQGIKVNVDRAIASMSAEKDVVNEGTMIIKEAQEAFNRIMKSTEIVNQQIKEVSQFSQYISTNSNKIFSEIGNIDNIIKETTDQTMAVAISSTEQMNSMQEINILSEELQAAAQSLQDSAQKFKVA</sequence>
<dbReference type="OrthoDB" id="5392220at2"/>
<dbReference type="CDD" id="cd11386">
    <property type="entry name" value="MCP_signal"/>
    <property type="match status" value="1"/>
</dbReference>
<organism evidence="7 8">
    <name type="scientific">Desulfosporosinus acidiphilus (strain DSM 22704 / JCM 16185 / SJ4)</name>
    <dbReference type="NCBI Taxonomy" id="646529"/>
    <lineage>
        <taxon>Bacteria</taxon>
        <taxon>Bacillati</taxon>
        <taxon>Bacillota</taxon>
        <taxon>Clostridia</taxon>
        <taxon>Eubacteriales</taxon>
        <taxon>Desulfitobacteriaceae</taxon>
        <taxon>Desulfosporosinus</taxon>
    </lineage>
</organism>
<keyword evidence="8" id="KW-1185">Reference proteome</keyword>
<dbReference type="SMART" id="SM00283">
    <property type="entry name" value="MA"/>
    <property type="match status" value="1"/>
</dbReference>
<feature type="domain" description="Methyl-accepting transducer" evidence="5">
    <location>
        <begin position="158"/>
        <end position="396"/>
    </location>
</feature>
<dbReference type="EMBL" id="CP003639">
    <property type="protein sequence ID" value="AFM41405.1"/>
    <property type="molecule type" value="Genomic_DNA"/>
</dbReference>
<dbReference type="PROSITE" id="PS50885">
    <property type="entry name" value="HAMP"/>
    <property type="match status" value="1"/>
</dbReference>
<dbReference type="STRING" id="646529.Desaci_2456"/>
<feature type="transmembrane region" description="Helical" evidence="4">
    <location>
        <begin position="65"/>
        <end position="86"/>
    </location>
</feature>
<keyword evidence="4" id="KW-0812">Transmembrane</keyword>
<dbReference type="Gene3D" id="1.10.8.500">
    <property type="entry name" value="HAMP domain in histidine kinase"/>
    <property type="match status" value="1"/>
</dbReference>
<dbReference type="RefSeq" id="WP_014827404.1">
    <property type="nucleotide sequence ID" value="NC_018068.1"/>
</dbReference>